<dbReference type="InterPro" id="IPR036291">
    <property type="entry name" value="NAD(P)-bd_dom_sf"/>
</dbReference>
<dbReference type="Gene3D" id="3.40.50.720">
    <property type="entry name" value="NAD(P)-binding Rossmann-like Domain"/>
    <property type="match status" value="1"/>
</dbReference>
<reference evidence="2" key="1">
    <citation type="journal article" date="2014" name="Front. Microbiol.">
        <title>High frequency of phylogenetically diverse reductive dehalogenase-homologous genes in deep subseafloor sedimentary metagenomes.</title>
        <authorList>
            <person name="Kawai M."/>
            <person name="Futagami T."/>
            <person name="Toyoda A."/>
            <person name="Takaki Y."/>
            <person name="Nishi S."/>
            <person name="Hori S."/>
            <person name="Arai W."/>
            <person name="Tsubouchi T."/>
            <person name="Morono Y."/>
            <person name="Uchiyama I."/>
            <person name="Ito T."/>
            <person name="Fujiyama A."/>
            <person name="Inagaki F."/>
            <person name="Takami H."/>
        </authorList>
    </citation>
    <scope>NUCLEOTIDE SEQUENCE</scope>
    <source>
        <strain evidence="2">Expedition CK06-06</strain>
    </source>
</reference>
<dbReference type="Pfam" id="PF16363">
    <property type="entry name" value="GDP_Man_Dehyd"/>
    <property type="match status" value="1"/>
</dbReference>
<evidence type="ECO:0000259" key="1">
    <source>
        <dbReference type="Pfam" id="PF16363"/>
    </source>
</evidence>
<sequence>MKNKLEFWQNKNILITGYEGFLGSNLTKTLLAYGAKIWGLDIVTHRKNTILSDKDLNGIEIIKGSVGNFSLVSEIIEKNNIEFIFHLAAEALVGRCNRNPFRTFSTNIKGSWNILEASRNSNSIKAIIVASSDKAYGIQKELPYKEDSPLAGCHPYDVSKSCEDLLAQTYFHTYHLPVCITRCGNIYGPGDFNFS</sequence>
<protein>
    <recommendedName>
        <fullName evidence="1">NAD(P)-binding domain-containing protein</fullName>
    </recommendedName>
</protein>
<dbReference type="InterPro" id="IPR016040">
    <property type="entry name" value="NAD(P)-bd_dom"/>
</dbReference>
<feature type="domain" description="NAD(P)-binding" evidence="1">
    <location>
        <begin position="14"/>
        <end position="190"/>
    </location>
</feature>
<name>X1CH87_9ZZZZ</name>
<evidence type="ECO:0000313" key="2">
    <source>
        <dbReference type="EMBL" id="GAH06992.1"/>
    </source>
</evidence>
<dbReference type="AlphaFoldDB" id="X1CH87"/>
<dbReference type="EMBL" id="BART01034707">
    <property type="protein sequence ID" value="GAH06992.1"/>
    <property type="molecule type" value="Genomic_DNA"/>
</dbReference>
<proteinExistence type="predicted"/>
<comment type="caution">
    <text evidence="2">The sequence shown here is derived from an EMBL/GenBank/DDBJ whole genome shotgun (WGS) entry which is preliminary data.</text>
</comment>
<organism evidence="2">
    <name type="scientific">marine sediment metagenome</name>
    <dbReference type="NCBI Taxonomy" id="412755"/>
    <lineage>
        <taxon>unclassified sequences</taxon>
        <taxon>metagenomes</taxon>
        <taxon>ecological metagenomes</taxon>
    </lineage>
</organism>
<accession>X1CH87</accession>
<feature type="non-terminal residue" evidence="2">
    <location>
        <position position="195"/>
    </location>
</feature>
<dbReference type="SUPFAM" id="SSF51735">
    <property type="entry name" value="NAD(P)-binding Rossmann-fold domains"/>
    <property type="match status" value="1"/>
</dbReference>
<gene>
    <name evidence="2" type="ORF">S01H4_59233</name>
</gene>
<dbReference type="PANTHER" id="PTHR43000">
    <property type="entry name" value="DTDP-D-GLUCOSE 4,6-DEHYDRATASE-RELATED"/>
    <property type="match status" value="1"/>
</dbReference>